<keyword evidence="7" id="KW-1185">Reference proteome</keyword>
<dbReference type="SUPFAM" id="SSF81345">
    <property type="entry name" value="ABC transporter involved in vitamin B12 uptake, BtuC"/>
    <property type="match status" value="1"/>
</dbReference>
<keyword evidence="3 5" id="KW-1133">Transmembrane helix</keyword>
<organism evidence="6 7">
    <name type="scientific">Paenibacillus naphthalenovorans</name>
    <dbReference type="NCBI Taxonomy" id="162209"/>
    <lineage>
        <taxon>Bacteria</taxon>
        <taxon>Bacillati</taxon>
        <taxon>Bacillota</taxon>
        <taxon>Bacilli</taxon>
        <taxon>Bacillales</taxon>
        <taxon>Paenibacillaceae</taxon>
        <taxon>Paenibacillus</taxon>
    </lineage>
</organism>
<dbReference type="GO" id="GO:0016020">
    <property type="term" value="C:membrane"/>
    <property type="evidence" value="ECO:0007669"/>
    <property type="project" value="UniProtKB-SubCell"/>
</dbReference>
<reference evidence="6 7" key="2">
    <citation type="journal article" date="2016" name="Genome Announc.">
        <title>Complete Genome Sequences of Two Interactive Moderate Thermophiles, Paenibacillus napthalenovorans 32O-Y and Paenibacillus sp. 32O-W.</title>
        <authorList>
            <person name="Butler R.R.III."/>
            <person name="Wang J."/>
            <person name="Stark B.C."/>
            <person name="Pombert J.F."/>
        </authorList>
    </citation>
    <scope>NUCLEOTIDE SEQUENCE [LARGE SCALE GENOMIC DNA]</scope>
    <source>
        <strain evidence="6 7">32O-Y</strain>
    </source>
</reference>
<dbReference type="EMBL" id="CP013652">
    <property type="protein sequence ID" value="ALS23734.1"/>
    <property type="molecule type" value="Genomic_DNA"/>
</dbReference>
<dbReference type="PATRIC" id="fig|162209.4.peg.3609"/>
<evidence type="ECO:0000256" key="5">
    <source>
        <dbReference type="SAM" id="Phobius"/>
    </source>
</evidence>
<reference evidence="7" key="1">
    <citation type="submission" date="2015-12" db="EMBL/GenBank/DDBJ databases">
        <title>Complete genome sequences of two moderately thermophilic Paenibacillus species.</title>
        <authorList>
            <person name="Butler R.III."/>
            <person name="Wang J."/>
            <person name="Stark B.C."/>
            <person name="Pombert J.-F."/>
        </authorList>
    </citation>
    <scope>NUCLEOTIDE SEQUENCE [LARGE SCALE GENOMIC DNA]</scope>
    <source>
        <strain evidence="7">32O-Y</strain>
    </source>
</reference>
<evidence type="ECO:0000313" key="7">
    <source>
        <dbReference type="Proteomes" id="UP000061660"/>
    </source>
</evidence>
<dbReference type="KEGG" id="pnp:IJ22_33730"/>
<dbReference type="Proteomes" id="UP000061660">
    <property type="component" value="Chromosome"/>
</dbReference>
<evidence type="ECO:0000256" key="2">
    <source>
        <dbReference type="ARBA" id="ARBA00022692"/>
    </source>
</evidence>
<dbReference type="STRING" id="162209.IJ22_33730"/>
<evidence type="ECO:0000256" key="3">
    <source>
        <dbReference type="ARBA" id="ARBA00022989"/>
    </source>
</evidence>
<sequence>MAAADLAGRLLFQPLGIPAGVITAGIGTLFLVPYV</sequence>
<protein>
    <recommendedName>
        <fullName evidence="8">Iron ABC transporter permease</fullName>
    </recommendedName>
</protein>
<evidence type="ECO:0000256" key="4">
    <source>
        <dbReference type="ARBA" id="ARBA00023136"/>
    </source>
</evidence>
<dbReference type="AlphaFoldDB" id="A0A0U2VSR6"/>
<proteinExistence type="predicted"/>
<keyword evidence="2 5" id="KW-0812">Transmembrane</keyword>
<accession>A0A0U2VSR6</accession>
<name>A0A0U2VSR6_9BACL</name>
<evidence type="ECO:0008006" key="8">
    <source>
        <dbReference type="Google" id="ProtNLM"/>
    </source>
</evidence>
<feature type="transmembrane region" description="Helical" evidence="5">
    <location>
        <begin position="15"/>
        <end position="34"/>
    </location>
</feature>
<gene>
    <name evidence="6" type="ORF">IJ22_33730</name>
</gene>
<comment type="subcellular location">
    <subcellularLocation>
        <location evidence="1">Membrane</location>
        <topology evidence="1">Multi-pass membrane protein</topology>
    </subcellularLocation>
</comment>
<evidence type="ECO:0000313" key="6">
    <source>
        <dbReference type="EMBL" id="ALS23734.1"/>
    </source>
</evidence>
<dbReference type="InterPro" id="IPR037294">
    <property type="entry name" value="ABC_BtuC-like"/>
</dbReference>
<evidence type="ECO:0000256" key="1">
    <source>
        <dbReference type="ARBA" id="ARBA00004141"/>
    </source>
</evidence>
<keyword evidence="4 5" id="KW-0472">Membrane</keyword>